<sequence length="188" mass="21450">MKNKLERFVNTHRESFDSELPGDHVWDAIDTTPHSKGKLIQFFTRTRVAASLLVLVNAVVILVLLQRKPEANIAATPVAPPTEQVDDKKEKPEQTIDQISRVVEIKQAALKEIESSNPFLYKKFTAAFSQLSSNYRELEKELATQPNKEALLEAMIQNLGLQQELLNQQLSIYQKLKQQKNEKVNKNI</sequence>
<dbReference type="EMBL" id="JAACJS010000012">
    <property type="protein sequence ID" value="NCI50465.1"/>
    <property type="molecule type" value="Genomic_DNA"/>
</dbReference>
<dbReference type="RefSeq" id="WP_161818759.1">
    <property type="nucleotide sequence ID" value="NZ_JAACJS010000012.1"/>
</dbReference>
<protein>
    <recommendedName>
        <fullName evidence="4">Anti-sigma factor</fullName>
    </recommendedName>
</protein>
<reference evidence="2 3" key="1">
    <citation type="submission" date="2020-01" db="EMBL/GenBank/DDBJ databases">
        <title>Genome analysis.</title>
        <authorList>
            <person name="Wu S."/>
            <person name="Wang G."/>
        </authorList>
    </citation>
    <scope>NUCLEOTIDE SEQUENCE [LARGE SCALE GENOMIC DNA]</scope>
    <source>
        <strain evidence="2 3">SYL130</strain>
    </source>
</reference>
<dbReference type="Proteomes" id="UP000753802">
    <property type="component" value="Unassembled WGS sequence"/>
</dbReference>
<gene>
    <name evidence="2" type="ORF">GWC95_11065</name>
</gene>
<feature type="transmembrane region" description="Helical" evidence="1">
    <location>
        <begin position="48"/>
        <end position="65"/>
    </location>
</feature>
<evidence type="ECO:0000256" key="1">
    <source>
        <dbReference type="SAM" id="Phobius"/>
    </source>
</evidence>
<keyword evidence="1" id="KW-1133">Transmembrane helix</keyword>
<evidence type="ECO:0000313" key="2">
    <source>
        <dbReference type="EMBL" id="NCI50465.1"/>
    </source>
</evidence>
<keyword evidence="3" id="KW-1185">Reference proteome</keyword>
<keyword evidence="1" id="KW-0812">Transmembrane</keyword>
<evidence type="ECO:0000313" key="3">
    <source>
        <dbReference type="Proteomes" id="UP000753802"/>
    </source>
</evidence>
<evidence type="ECO:0008006" key="4">
    <source>
        <dbReference type="Google" id="ProtNLM"/>
    </source>
</evidence>
<keyword evidence="1" id="KW-0472">Membrane</keyword>
<comment type="caution">
    <text evidence="2">The sequence shown here is derived from an EMBL/GenBank/DDBJ whole genome shotgun (WGS) entry which is preliminary data.</text>
</comment>
<name>A0ABW9ZZP9_9BACT</name>
<accession>A0ABW9ZZP9</accession>
<organism evidence="2 3">
    <name type="scientific">Sediminibacterium roseum</name>
    <dbReference type="NCBI Taxonomy" id="1978412"/>
    <lineage>
        <taxon>Bacteria</taxon>
        <taxon>Pseudomonadati</taxon>
        <taxon>Bacteroidota</taxon>
        <taxon>Chitinophagia</taxon>
        <taxon>Chitinophagales</taxon>
        <taxon>Chitinophagaceae</taxon>
        <taxon>Sediminibacterium</taxon>
    </lineage>
</organism>
<proteinExistence type="predicted"/>